<dbReference type="Proteomes" id="UP001221597">
    <property type="component" value="Chromosome"/>
</dbReference>
<evidence type="ECO:0000256" key="1">
    <source>
        <dbReference type="SAM" id="MobiDB-lite"/>
    </source>
</evidence>
<dbReference type="EMBL" id="CP121671">
    <property type="protein sequence ID" value="WFT75531.1"/>
    <property type="molecule type" value="Genomic_DNA"/>
</dbReference>
<protein>
    <recommendedName>
        <fullName evidence="4">Biofilm-forming protein</fullName>
    </recommendedName>
</protein>
<reference evidence="2 3" key="1">
    <citation type="submission" date="2023-04" db="EMBL/GenBank/DDBJ databases">
        <title>Genome sequence of Halobacillus naozhouensis KACC 21980.</title>
        <authorList>
            <person name="Kim S."/>
            <person name="Heo J."/>
            <person name="Kwon S.-W."/>
        </authorList>
    </citation>
    <scope>NUCLEOTIDE SEQUENCE [LARGE SCALE GENOMIC DNA]</scope>
    <source>
        <strain evidence="2 3">KCTC 13234</strain>
    </source>
</reference>
<sequence>MSENKEHQNSEDSAEQRLKKNDPERDISPQREDNSRPKRKK</sequence>
<evidence type="ECO:0000313" key="3">
    <source>
        <dbReference type="Proteomes" id="UP001221597"/>
    </source>
</evidence>
<evidence type="ECO:0000313" key="2">
    <source>
        <dbReference type="EMBL" id="WFT75531.1"/>
    </source>
</evidence>
<feature type="region of interest" description="Disordered" evidence="1">
    <location>
        <begin position="1"/>
        <end position="41"/>
    </location>
</feature>
<gene>
    <name evidence="2" type="ORF">P9989_03820</name>
</gene>
<keyword evidence="3" id="KW-1185">Reference proteome</keyword>
<dbReference type="RefSeq" id="WP_283077497.1">
    <property type="nucleotide sequence ID" value="NZ_CP121671.1"/>
</dbReference>
<proteinExistence type="predicted"/>
<accession>A0ABY8J3U0</accession>
<evidence type="ECO:0008006" key="4">
    <source>
        <dbReference type="Google" id="ProtNLM"/>
    </source>
</evidence>
<organism evidence="2 3">
    <name type="scientific">Halobacillus naozhouensis</name>
    <dbReference type="NCBI Taxonomy" id="554880"/>
    <lineage>
        <taxon>Bacteria</taxon>
        <taxon>Bacillati</taxon>
        <taxon>Bacillota</taxon>
        <taxon>Bacilli</taxon>
        <taxon>Bacillales</taxon>
        <taxon>Bacillaceae</taxon>
        <taxon>Halobacillus</taxon>
    </lineage>
</organism>
<name>A0ABY8J3U0_9BACI</name>